<dbReference type="HAMAP" id="MF_01345_B">
    <property type="entry name" value="Ribosomal_uS17_B"/>
    <property type="match status" value="1"/>
</dbReference>
<dbReference type="PANTHER" id="PTHR10744">
    <property type="entry name" value="40S RIBOSOMAL PROTEIN S11 FAMILY MEMBER"/>
    <property type="match status" value="1"/>
</dbReference>
<evidence type="ECO:0000256" key="6">
    <source>
        <dbReference type="ARBA" id="ARBA00022980"/>
    </source>
</evidence>
<dbReference type="NCBIfam" id="NF004123">
    <property type="entry name" value="PRK05610.1"/>
    <property type="match status" value="1"/>
</dbReference>
<evidence type="ECO:0000256" key="5">
    <source>
        <dbReference type="ARBA" id="ARBA00022884"/>
    </source>
</evidence>
<protein>
    <recommendedName>
        <fullName evidence="8 9">Small ribosomal subunit protein uS17c</fullName>
    </recommendedName>
</protein>
<sequence>MSKKETYGIVVSNKMDKTVTVAVKRQVAHKKYKKIMIKTNKYYAHDDSNQCQIGDRVKIQETRPLSKNKHWNVIELIKK</sequence>
<evidence type="ECO:0000256" key="1">
    <source>
        <dbReference type="ARBA" id="ARBA00002932"/>
    </source>
</evidence>
<comment type="function">
    <text evidence="1 9">One of the primary rRNA binding proteins, it binds specifically to the 5'-end of 16S ribosomal RNA.</text>
</comment>
<dbReference type="SUPFAM" id="SSF50249">
    <property type="entry name" value="Nucleic acid-binding proteins"/>
    <property type="match status" value="1"/>
</dbReference>
<keyword evidence="7 9" id="KW-0687">Ribonucleoprotein</keyword>
<dbReference type="NCBIfam" id="TIGR03635">
    <property type="entry name" value="uS17_bact"/>
    <property type="match status" value="1"/>
</dbReference>
<dbReference type="EMBL" id="MF101416">
    <property type="protein sequence ID" value="ARW61089.1"/>
    <property type="molecule type" value="Genomic_DNA"/>
</dbReference>
<dbReference type="RefSeq" id="YP_009392527.1">
    <property type="nucleotide sequence ID" value="NC_035263.1"/>
</dbReference>
<dbReference type="InterPro" id="IPR012340">
    <property type="entry name" value="NA-bd_OB-fold"/>
</dbReference>
<evidence type="ECO:0000313" key="11">
    <source>
        <dbReference type="EMBL" id="ARW61089.1"/>
    </source>
</evidence>
<evidence type="ECO:0000256" key="10">
    <source>
        <dbReference type="RuleBase" id="RU003872"/>
    </source>
</evidence>
<dbReference type="InterPro" id="IPR000266">
    <property type="entry name" value="Ribosomal_uS17"/>
</dbReference>
<gene>
    <name evidence="9 11" type="primary">rps17</name>
</gene>
<keyword evidence="11" id="KW-0934">Plastid</keyword>
<dbReference type="GO" id="GO:0022627">
    <property type="term" value="C:cytosolic small ribosomal subunit"/>
    <property type="evidence" value="ECO:0007669"/>
    <property type="project" value="TreeGrafter"/>
</dbReference>
<keyword evidence="11" id="KW-0150">Chloroplast</keyword>
<keyword evidence="6 9" id="KW-0689">Ribosomal protein</keyword>
<dbReference type="AlphaFoldDB" id="A0A1Z1M4X3"/>
<keyword evidence="5 9" id="KW-0694">RNA-binding</keyword>
<comment type="subcellular location">
    <subcellularLocation>
        <location evidence="9">Plastid</location>
        <location evidence="9">Chloroplast</location>
    </subcellularLocation>
</comment>
<geneLocation type="chloroplast" evidence="11"/>
<proteinExistence type="inferred from homology"/>
<evidence type="ECO:0000256" key="4">
    <source>
        <dbReference type="ARBA" id="ARBA00022730"/>
    </source>
</evidence>
<evidence type="ECO:0000256" key="9">
    <source>
        <dbReference type="HAMAP-Rule" id="MF_01345"/>
    </source>
</evidence>
<dbReference type="GO" id="GO:0006412">
    <property type="term" value="P:translation"/>
    <property type="evidence" value="ECO:0007669"/>
    <property type="project" value="UniProtKB-UniRule"/>
</dbReference>
<dbReference type="GeneID" id="33354071"/>
<dbReference type="GO" id="GO:0003735">
    <property type="term" value="F:structural constituent of ribosome"/>
    <property type="evidence" value="ECO:0007669"/>
    <property type="project" value="InterPro"/>
</dbReference>
<dbReference type="GO" id="GO:0019843">
    <property type="term" value="F:rRNA binding"/>
    <property type="evidence" value="ECO:0007669"/>
    <property type="project" value="UniProtKB-UniRule"/>
</dbReference>
<dbReference type="PROSITE" id="PS00056">
    <property type="entry name" value="RIBOSOMAL_S17"/>
    <property type="match status" value="1"/>
</dbReference>
<accession>A0A1Z1M4X3</accession>
<dbReference type="Gene3D" id="2.40.50.140">
    <property type="entry name" value="Nucleic acid-binding proteins"/>
    <property type="match status" value="1"/>
</dbReference>
<evidence type="ECO:0000256" key="2">
    <source>
        <dbReference type="ARBA" id="ARBA00010254"/>
    </source>
</evidence>
<dbReference type="GO" id="GO:0009507">
    <property type="term" value="C:chloroplast"/>
    <property type="evidence" value="ECO:0007669"/>
    <property type="project" value="UniProtKB-SubCell"/>
</dbReference>
<evidence type="ECO:0000256" key="7">
    <source>
        <dbReference type="ARBA" id="ARBA00023274"/>
    </source>
</evidence>
<dbReference type="InterPro" id="IPR019979">
    <property type="entry name" value="Ribosomal_uS17_CS"/>
</dbReference>
<evidence type="ECO:0000256" key="8">
    <source>
        <dbReference type="ARBA" id="ARBA00035251"/>
    </source>
</evidence>
<organism evidence="11">
    <name type="scientific">Caloglossa monosticha</name>
    <dbReference type="NCBI Taxonomy" id="76906"/>
    <lineage>
        <taxon>Eukaryota</taxon>
        <taxon>Rhodophyta</taxon>
        <taxon>Florideophyceae</taxon>
        <taxon>Rhodymeniophycidae</taxon>
        <taxon>Ceramiales</taxon>
        <taxon>Delesseriaceae</taxon>
        <taxon>Caloglossa</taxon>
    </lineage>
</organism>
<dbReference type="CDD" id="cd00364">
    <property type="entry name" value="Ribosomal_uS17"/>
    <property type="match status" value="1"/>
</dbReference>
<dbReference type="Pfam" id="PF00366">
    <property type="entry name" value="Ribosomal_S17"/>
    <property type="match status" value="1"/>
</dbReference>
<comment type="similarity">
    <text evidence="2 9 10">Belongs to the universal ribosomal protein uS17 family.</text>
</comment>
<keyword evidence="4 9" id="KW-0699">rRNA-binding</keyword>
<dbReference type="InterPro" id="IPR019984">
    <property type="entry name" value="Ribosomal_uS17_bact/chlr"/>
</dbReference>
<comment type="subunit">
    <text evidence="3 9">Part of the 30S ribosomal subunit.</text>
</comment>
<reference evidence="11" key="1">
    <citation type="journal article" date="2017" name="J. Phycol.">
        <title>Analysis of chloroplast genomes and a supermatrix inform reclassification of the Rhodomelaceae (Rhodophyta).</title>
        <authorList>
            <person name="Diaz-Tapia P."/>
            <person name="Maggs C.A."/>
            <person name="West J.A."/>
            <person name="Verbruggen H."/>
        </authorList>
    </citation>
    <scope>NUCLEOTIDE SEQUENCE</scope>
    <source>
        <strain evidence="11">JW3046</strain>
    </source>
</reference>
<dbReference type="PANTHER" id="PTHR10744:SF1">
    <property type="entry name" value="SMALL RIBOSOMAL SUBUNIT PROTEIN US17M"/>
    <property type="match status" value="1"/>
</dbReference>
<evidence type="ECO:0000256" key="3">
    <source>
        <dbReference type="ARBA" id="ARBA00011458"/>
    </source>
</evidence>
<dbReference type="PRINTS" id="PR00973">
    <property type="entry name" value="RIBOSOMALS17"/>
</dbReference>
<name>A0A1Z1M4X3_9FLOR</name>